<dbReference type="InterPro" id="IPR037176">
    <property type="entry name" value="Osmotin/thaumatin-like_sf"/>
</dbReference>
<feature type="signal peptide" evidence="2">
    <location>
        <begin position="1"/>
        <end position="20"/>
    </location>
</feature>
<evidence type="ECO:0000313" key="3">
    <source>
        <dbReference type="EMBL" id="WVN88007.1"/>
    </source>
</evidence>
<evidence type="ECO:0000313" key="4">
    <source>
        <dbReference type="Proteomes" id="UP000094043"/>
    </source>
</evidence>
<dbReference type="PROSITE" id="PS51367">
    <property type="entry name" value="THAUMATIN_2"/>
    <property type="match status" value="1"/>
</dbReference>
<dbReference type="PANTHER" id="PTHR31013:SF2">
    <property type="entry name" value="THAUMATIN-LIKE PROTEIN"/>
    <property type="match status" value="1"/>
</dbReference>
<feature type="compositionally biased region" description="Low complexity" evidence="1">
    <location>
        <begin position="344"/>
        <end position="355"/>
    </location>
</feature>
<dbReference type="PANTHER" id="PTHR31013">
    <property type="entry name" value="THAUMATIN FAMILY PROTEIN-RELATED"/>
    <property type="match status" value="1"/>
</dbReference>
<feature type="region of interest" description="Disordered" evidence="1">
    <location>
        <begin position="319"/>
        <end position="355"/>
    </location>
</feature>
<sequence>MHSSSFALWLLPLFALPSLASRTITVNNKCSSPLYIAVAGQGGSITKVGGGSQPAGWLQKPGEFSFGVPEGWHDARVWARTGCEETGNSLKCVIGGCPGEDTVECSGTKFGTAGATLAEFTLDRNNMDAYDVSIVDGYNLPMEITASDTKCPKGSCGVETDILGACDPSLVFPQNKDKIYSCNSACGNLVQFQHGSSTDLMSADPNDSPVCCRKGSVTVPHTDCPNTYIPFYKVMKQMCRDAYVYSDDDMYQDAVFACSNSGKPTYTVTFCPNGDGLGLNPPPISKAVKLDREPGDNKGNLQKGPDQVALWAGVKGTPIGNTGGESKKATQVPTVVNSDEHQTTKSTNTQSTPTGNVNAVVVTSTVTQKDDSTKSYTSGSNVYVEVTVVETVTVKRDIQDRRLGCLRGKRWVGKREMDC</sequence>
<dbReference type="KEGG" id="cdep:91087416"/>
<dbReference type="SUPFAM" id="SSF49870">
    <property type="entry name" value="Osmotin, thaumatin-like protein"/>
    <property type="match status" value="1"/>
</dbReference>
<reference evidence="3" key="2">
    <citation type="journal article" date="2022" name="Elife">
        <title>Obligate sexual reproduction of a homothallic fungus closely related to the Cryptococcus pathogenic species complex.</title>
        <authorList>
            <person name="Passer A.R."/>
            <person name="Clancey S.A."/>
            <person name="Shea T."/>
            <person name="David-Palma M."/>
            <person name="Averette A.F."/>
            <person name="Boekhout T."/>
            <person name="Porcel B.M."/>
            <person name="Nowrousian M."/>
            <person name="Cuomo C.A."/>
            <person name="Sun S."/>
            <person name="Heitman J."/>
            <person name="Coelho M.A."/>
        </authorList>
    </citation>
    <scope>NUCLEOTIDE SEQUENCE</scope>
    <source>
        <strain evidence="3">CBS 7841</strain>
    </source>
</reference>
<dbReference type="InterPro" id="IPR001938">
    <property type="entry name" value="Thaumatin"/>
</dbReference>
<evidence type="ECO:0000256" key="1">
    <source>
        <dbReference type="SAM" id="MobiDB-lite"/>
    </source>
</evidence>
<keyword evidence="2" id="KW-0732">Signal</keyword>
<reference evidence="3" key="3">
    <citation type="submission" date="2024-01" db="EMBL/GenBank/DDBJ databases">
        <authorList>
            <person name="Coelho M.A."/>
            <person name="David-Palma M."/>
            <person name="Shea T."/>
            <person name="Sun S."/>
            <person name="Cuomo C.A."/>
            <person name="Heitman J."/>
        </authorList>
    </citation>
    <scope>NUCLEOTIDE SEQUENCE</scope>
    <source>
        <strain evidence="3">CBS 7841</strain>
    </source>
</reference>
<dbReference type="GeneID" id="91087416"/>
<organism evidence="3 4">
    <name type="scientific">Cryptococcus depauperatus CBS 7841</name>
    <dbReference type="NCBI Taxonomy" id="1295531"/>
    <lineage>
        <taxon>Eukaryota</taxon>
        <taxon>Fungi</taxon>
        <taxon>Dikarya</taxon>
        <taxon>Basidiomycota</taxon>
        <taxon>Agaricomycotina</taxon>
        <taxon>Tremellomycetes</taxon>
        <taxon>Tremellales</taxon>
        <taxon>Cryptococcaceae</taxon>
        <taxon>Cryptococcus</taxon>
    </lineage>
</organism>
<proteinExistence type="predicted"/>
<keyword evidence="4" id="KW-1185">Reference proteome</keyword>
<accession>A0AAJ8M1V5</accession>
<dbReference type="AlphaFoldDB" id="A0AAJ8M1V5"/>
<name>A0AAJ8M1V5_9TREE</name>
<dbReference type="RefSeq" id="XP_066068707.1">
    <property type="nucleotide sequence ID" value="XM_066212610.1"/>
</dbReference>
<gene>
    <name evidence="3" type="ORF">L203_103205</name>
</gene>
<dbReference type="EMBL" id="CP143786">
    <property type="protein sequence ID" value="WVN88007.1"/>
    <property type="molecule type" value="Genomic_DNA"/>
</dbReference>
<evidence type="ECO:0008006" key="5">
    <source>
        <dbReference type="Google" id="ProtNLM"/>
    </source>
</evidence>
<protein>
    <recommendedName>
        <fullName evidence="5">Thaumatin family protein</fullName>
    </recommendedName>
</protein>
<dbReference type="Pfam" id="PF00314">
    <property type="entry name" value="Thaumatin"/>
    <property type="match status" value="1"/>
</dbReference>
<dbReference type="Proteomes" id="UP000094043">
    <property type="component" value="Chromosome 3"/>
</dbReference>
<dbReference type="Gene3D" id="2.60.110.10">
    <property type="entry name" value="Thaumatin"/>
    <property type="match status" value="1"/>
</dbReference>
<dbReference type="SMART" id="SM00205">
    <property type="entry name" value="THN"/>
    <property type="match status" value="1"/>
</dbReference>
<evidence type="ECO:0000256" key="2">
    <source>
        <dbReference type="SAM" id="SignalP"/>
    </source>
</evidence>
<reference evidence="3" key="1">
    <citation type="submission" date="2016-06" db="EMBL/GenBank/DDBJ databases">
        <authorList>
            <person name="Cuomo C."/>
            <person name="Litvintseva A."/>
            <person name="Heitman J."/>
            <person name="Chen Y."/>
            <person name="Sun S."/>
            <person name="Springer D."/>
            <person name="Dromer F."/>
            <person name="Young S."/>
            <person name="Zeng Q."/>
            <person name="Chapman S."/>
            <person name="Gujja S."/>
            <person name="Saif S."/>
            <person name="Birren B."/>
        </authorList>
    </citation>
    <scope>NUCLEOTIDE SEQUENCE</scope>
    <source>
        <strain evidence="3">CBS 7841</strain>
    </source>
</reference>
<feature type="chain" id="PRO_5042518947" description="Thaumatin family protein" evidence="2">
    <location>
        <begin position="21"/>
        <end position="419"/>
    </location>
</feature>